<evidence type="ECO:0000313" key="3">
    <source>
        <dbReference type="EMBL" id="MDW5595035.1"/>
    </source>
</evidence>
<dbReference type="PROSITE" id="PS51819">
    <property type="entry name" value="VOC"/>
    <property type="match status" value="2"/>
</dbReference>
<dbReference type="RefSeq" id="WP_318597369.1">
    <property type="nucleotide sequence ID" value="NZ_JAWSTH010000026.1"/>
</dbReference>
<name>A0ABU4HP63_9ACTN</name>
<comment type="caution">
    <text evidence="3">The sequence shown here is derived from an EMBL/GenBank/DDBJ whole genome shotgun (WGS) entry which is preliminary data.</text>
</comment>
<keyword evidence="1" id="KW-0479">Metal-binding</keyword>
<dbReference type="Pfam" id="PF00903">
    <property type="entry name" value="Glyoxalase"/>
    <property type="match status" value="1"/>
</dbReference>
<dbReference type="InterPro" id="IPR051785">
    <property type="entry name" value="MMCE/EMCE_epimerase"/>
</dbReference>
<sequence length="298" mass="32663">MNVSRIGSSSLETPDVEALVAHYERVLGLVEVAREDGAVYLGTGRDLPSLRVRAGSRAHLERVSLVLAPGSSVEEVVRELAGHGVTAAVSSDPEPGVVQAIDFDDPEGNGLRLVLAPDPALAPNAPARGNGIAPHKLGHVARRVQQPRTMETFFGEVLGFRTSDWIGDLALFMRCNADHHAMNFFRSAADPGTVHHIAYQLRDLQHLGDACDLLRQEGIPVVWGPGRHGAGHNLFVYYHDADGHLIELIAELDTMLDEALGYFDPRPWHVDVPQRPKTWPLEEPANRWGPPSPAWIRR</sequence>
<dbReference type="Gene3D" id="3.10.180.10">
    <property type="entry name" value="2,3-Dihydroxybiphenyl 1,2-Dioxygenase, domain 1"/>
    <property type="match status" value="2"/>
</dbReference>
<organism evidence="3 4">
    <name type="scientific">Conexibacter stalactiti</name>
    <dbReference type="NCBI Taxonomy" id="1940611"/>
    <lineage>
        <taxon>Bacteria</taxon>
        <taxon>Bacillati</taxon>
        <taxon>Actinomycetota</taxon>
        <taxon>Thermoleophilia</taxon>
        <taxon>Solirubrobacterales</taxon>
        <taxon>Conexibacteraceae</taxon>
        <taxon>Conexibacter</taxon>
    </lineage>
</organism>
<reference evidence="4" key="1">
    <citation type="submission" date="2023-07" db="EMBL/GenBank/DDBJ databases">
        <title>Conexibacter stalactiti sp. nov., isolated from stalactites in a lava cave and emended description of the genus Conexibacter.</title>
        <authorList>
            <person name="Lee S.D."/>
        </authorList>
    </citation>
    <scope>NUCLEOTIDE SEQUENCE [LARGE SCALE GENOMIC DNA]</scope>
    <source>
        <strain evidence="4">KCTC 39840</strain>
    </source>
</reference>
<accession>A0ABU4HP63</accession>
<protein>
    <submittedName>
        <fullName evidence="3">VOC family protein</fullName>
    </submittedName>
</protein>
<dbReference type="EMBL" id="JAWSTH010000026">
    <property type="protein sequence ID" value="MDW5595035.1"/>
    <property type="molecule type" value="Genomic_DNA"/>
</dbReference>
<dbReference type="PANTHER" id="PTHR43048">
    <property type="entry name" value="METHYLMALONYL-COA EPIMERASE"/>
    <property type="match status" value="1"/>
</dbReference>
<dbReference type="Proteomes" id="UP001284601">
    <property type="component" value="Unassembled WGS sequence"/>
</dbReference>
<gene>
    <name evidence="3" type="ORF">R7226_11840</name>
</gene>
<evidence type="ECO:0000313" key="4">
    <source>
        <dbReference type="Proteomes" id="UP001284601"/>
    </source>
</evidence>
<feature type="domain" description="VOC" evidence="2">
    <location>
        <begin position="5"/>
        <end position="116"/>
    </location>
</feature>
<dbReference type="SUPFAM" id="SSF54593">
    <property type="entry name" value="Glyoxalase/Bleomycin resistance protein/Dihydroxybiphenyl dioxygenase"/>
    <property type="match status" value="1"/>
</dbReference>
<dbReference type="InterPro" id="IPR029068">
    <property type="entry name" value="Glyas_Bleomycin-R_OHBP_Dase"/>
</dbReference>
<dbReference type="InterPro" id="IPR004360">
    <property type="entry name" value="Glyas_Fos-R_dOase_dom"/>
</dbReference>
<dbReference type="InterPro" id="IPR037523">
    <property type="entry name" value="VOC_core"/>
</dbReference>
<feature type="domain" description="VOC" evidence="2">
    <location>
        <begin position="136"/>
        <end position="251"/>
    </location>
</feature>
<proteinExistence type="predicted"/>
<keyword evidence="4" id="KW-1185">Reference proteome</keyword>
<evidence type="ECO:0000256" key="1">
    <source>
        <dbReference type="ARBA" id="ARBA00022723"/>
    </source>
</evidence>
<dbReference type="PANTHER" id="PTHR43048:SF3">
    <property type="entry name" value="METHYLMALONYL-COA EPIMERASE, MITOCHONDRIAL"/>
    <property type="match status" value="1"/>
</dbReference>
<evidence type="ECO:0000259" key="2">
    <source>
        <dbReference type="PROSITE" id="PS51819"/>
    </source>
</evidence>